<evidence type="ECO:0000256" key="4">
    <source>
        <dbReference type="ARBA" id="ARBA00023118"/>
    </source>
</evidence>
<dbReference type="Pfam" id="PF10040">
    <property type="entry name" value="CRISPR_Cas6"/>
    <property type="match status" value="1"/>
</dbReference>
<dbReference type="Gene3D" id="3.30.70.1900">
    <property type="match status" value="1"/>
</dbReference>
<name>A0A8J7DBA1_9CYAN</name>
<dbReference type="Pfam" id="PF19308">
    <property type="entry name" value="CRISPR_Cas6_N"/>
    <property type="match status" value="1"/>
</dbReference>
<comment type="caution">
    <text evidence="7">The sequence shown here is derived from an EMBL/GenBank/DDBJ whole genome shotgun (WGS) entry which is preliminary data.</text>
</comment>
<dbReference type="InterPro" id="IPR019267">
    <property type="entry name" value="CRISPR-assoc_Cas6_C"/>
</dbReference>
<dbReference type="Proteomes" id="UP000636505">
    <property type="component" value="Unassembled WGS sequence"/>
</dbReference>
<dbReference type="RefSeq" id="WP_193906158.1">
    <property type="nucleotide sequence ID" value="NZ_JADEXG010000016.1"/>
</dbReference>
<evidence type="ECO:0000259" key="5">
    <source>
        <dbReference type="Pfam" id="PF10040"/>
    </source>
</evidence>
<keyword evidence="3" id="KW-0378">Hydrolase</keyword>
<keyword evidence="4" id="KW-0051">Antiviral defense</keyword>
<dbReference type="CDD" id="cd21141">
    <property type="entry name" value="Cas6_III-like"/>
    <property type="match status" value="1"/>
</dbReference>
<dbReference type="Gene3D" id="3.30.70.1890">
    <property type="match status" value="1"/>
</dbReference>
<dbReference type="AlphaFoldDB" id="A0A8J7DBA1"/>
<evidence type="ECO:0000256" key="1">
    <source>
        <dbReference type="ARBA" id="ARBA00022722"/>
    </source>
</evidence>
<feature type="domain" description="CRISPR-associated protein Cas6-like N-terminal" evidence="6">
    <location>
        <begin position="37"/>
        <end position="120"/>
    </location>
</feature>
<evidence type="ECO:0000313" key="7">
    <source>
        <dbReference type="EMBL" id="MBE9077422.1"/>
    </source>
</evidence>
<dbReference type="InterPro" id="IPR010156">
    <property type="entry name" value="CRISPR-assoc_prot_Cas6"/>
</dbReference>
<dbReference type="NCBIfam" id="TIGR01877">
    <property type="entry name" value="cas_cas6"/>
    <property type="match status" value="1"/>
</dbReference>
<organism evidence="7 8">
    <name type="scientific">Vasconcelosia minhoensis LEGE 07310</name>
    <dbReference type="NCBI Taxonomy" id="915328"/>
    <lineage>
        <taxon>Bacteria</taxon>
        <taxon>Bacillati</taxon>
        <taxon>Cyanobacteriota</taxon>
        <taxon>Cyanophyceae</taxon>
        <taxon>Nodosilineales</taxon>
        <taxon>Cymatolegaceae</taxon>
        <taxon>Vasconcelosia</taxon>
        <taxon>Vasconcelosia minhoensis</taxon>
    </lineage>
</organism>
<evidence type="ECO:0000259" key="6">
    <source>
        <dbReference type="Pfam" id="PF19308"/>
    </source>
</evidence>
<feature type="domain" description="CRISPR-associated protein Cas6 C-terminal" evidence="5">
    <location>
        <begin position="163"/>
        <end position="283"/>
    </location>
</feature>
<dbReference type="GO" id="GO:0004519">
    <property type="term" value="F:endonuclease activity"/>
    <property type="evidence" value="ECO:0007669"/>
    <property type="project" value="UniProtKB-KW"/>
</dbReference>
<dbReference type="GO" id="GO:0051607">
    <property type="term" value="P:defense response to virus"/>
    <property type="evidence" value="ECO:0007669"/>
    <property type="project" value="UniProtKB-KW"/>
</dbReference>
<evidence type="ECO:0000256" key="3">
    <source>
        <dbReference type="ARBA" id="ARBA00022801"/>
    </source>
</evidence>
<keyword evidence="1" id="KW-0540">Nuclease</keyword>
<evidence type="ECO:0000313" key="8">
    <source>
        <dbReference type="Proteomes" id="UP000636505"/>
    </source>
</evidence>
<proteinExistence type="predicted"/>
<dbReference type="EMBL" id="JADEXG010000016">
    <property type="protein sequence ID" value="MBE9077422.1"/>
    <property type="molecule type" value="Genomic_DNA"/>
</dbReference>
<keyword evidence="2" id="KW-0255">Endonuclease</keyword>
<keyword evidence="8" id="KW-1185">Reference proteome</keyword>
<dbReference type="InterPro" id="IPR045747">
    <property type="entry name" value="CRISPR-assoc_prot_Cas6_N_sf"/>
</dbReference>
<reference evidence="7" key="1">
    <citation type="submission" date="2020-10" db="EMBL/GenBank/DDBJ databases">
        <authorList>
            <person name="Castelo-Branco R."/>
            <person name="Eusebio N."/>
            <person name="Adriana R."/>
            <person name="Vieira A."/>
            <person name="Brugerolle De Fraissinette N."/>
            <person name="Rezende De Castro R."/>
            <person name="Schneider M.P."/>
            <person name="Vasconcelos V."/>
            <person name="Leao P.N."/>
        </authorList>
    </citation>
    <scope>NUCLEOTIDE SEQUENCE</scope>
    <source>
        <strain evidence="7">LEGE 07310</strain>
    </source>
</reference>
<sequence length="377" mass="42105">MARSRKAAPALDLSARSFWPKSTELVSLEFTVTPPTDCNLYPQYTTGLHAWFLDQIRQLDADLSAYLHDGESEKPFSLSGLSGQFVSHSQSLQLLASQPYQWRVSGFSQPTVAGLAHWLRQLPDEIGLKNAPLQIDSVQLAAPPMTYAKLLRQGKQTSGSVSLSFTSPTSFRRKGHHLPLPWPTNVFHSYLRRWNHFASKPADPDAFLDWVDDYVIIQRHQMESVKVAAGKRGSVTGFTGAVTYGLDRRAADPPEFQTLFYALTQLAPYCGTGHKTTFGLGETQLGWQSDQAAPEVPSMQQVLAERIDELTALFTAQRQRQGGRRAQDTAEKWATILARREQGDSLQEIAEQMQLPYETAKTYSKLARRAAQESHSP</sequence>
<dbReference type="GO" id="GO:0016788">
    <property type="term" value="F:hydrolase activity, acting on ester bonds"/>
    <property type="evidence" value="ECO:0007669"/>
    <property type="project" value="InterPro"/>
</dbReference>
<protein>
    <submittedName>
        <fullName evidence="7">CRISPR-associated endoribonuclease Cas6</fullName>
    </submittedName>
</protein>
<accession>A0A8J7DBA1</accession>
<gene>
    <name evidence="7" type="primary">cas6</name>
    <name evidence="7" type="ORF">IQ241_08940</name>
</gene>
<evidence type="ECO:0000256" key="2">
    <source>
        <dbReference type="ARBA" id="ARBA00022759"/>
    </source>
</evidence>
<dbReference type="InterPro" id="IPR045648">
    <property type="entry name" value="CRISPR-assoc_Cas6-like_N"/>
</dbReference>